<protein>
    <submittedName>
        <fullName evidence="1">Putative cyclin-dependent kinase 2-interacting protein</fullName>
    </submittedName>
</protein>
<dbReference type="GO" id="GO:0016301">
    <property type="term" value="F:kinase activity"/>
    <property type="evidence" value="ECO:0007669"/>
    <property type="project" value="UniProtKB-KW"/>
</dbReference>
<evidence type="ECO:0000313" key="1">
    <source>
        <dbReference type="EMBL" id="JAW12996.1"/>
    </source>
</evidence>
<reference evidence="1" key="1">
    <citation type="journal article" date="2018" name="PLoS Negl. Trop. Dis.">
        <title>An insight into the salivary gland and fat body transcriptome of Panstrongylus lignarius (Hemiptera: Heteroptera), the main vector of Chagas disease in Peru.</title>
        <authorList>
            <person name="Nevoa J.C."/>
            <person name="Mendes M.T."/>
            <person name="da Silva M.V."/>
            <person name="Soares S.C."/>
            <person name="Oliveira C.J.F."/>
            <person name="Ribeiro J.M.C."/>
        </authorList>
    </citation>
    <scope>NUCLEOTIDE SEQUENCE</scope>
</reference>
<dbReference type="EMBL" id="GFTR01003430">
    <property type="protein sequence ID" value="JAW12996.1"/>
    <property type="molecule type" value="Transcribed_RNA"/>
</dbReference>
<accession>A0A224XKI6</accession>
<dbReference type="PANTHER" id="PTHR15827">
    <property type="entry name" value="CYCLIN-DEPENDENT KINASE 2-INTERACTING PROTEIN"/>
    <property type="match status" value="1"/>
</dbReference>
<dbReference type="PRINTS" id="PR02040">
    <property type="entry name" value="CDK2IP"/>
</dbReference>
<keyword evidence="1" id="KW-0808">Transferase</keyword>
<keyword evidence="1" id="KW-0418">Kinase</keyword>
<dbReference type="AlphaFoldDB" id="A0A224XKI6"/>
<organism evidence="1">
    <name type="scientific">Panstrongylus lignarius</name>
    <dbReference type="NCBI Taxonomy" id="156445"/>
    <lineage>
        <taxon>Eukaryota</taxon>
        <taxon>Metazoa</taxon>
        <taxon>Ecdysozoa</taxon>
        <taxon>Arthropoda</taxon>
        <taxon>Hexapoda</taxon>
        <taxon>Insecta</taxon>
        <taxon>Pterygota</taxon>
        <taxon>Neoptera</taxon>
        <taxon>Paraneoptera</taxon>
        <taxon>Hemiptera</taxon>
        <taxon>Heteroptera</taxon>
        <taxon>Panheteroptera</taxon>
        <taxon>Cimicomorpha</taxon>
        <taxon>Reduviidae</taxon>
        <taxon>Triatominae</taxon>
        <taxon>Panstrongylus</taxon>
    </lineage>
</organism>
<dbReference type="InterPro" id="IPR023250">
    <property type="entry name" value="Cyclin-dep_Kinase_2_interact"/>
</dbReference>
<proteinExistence type="predicted"/>
<dbReference type="PANTHER" id="PTHR15827:SF2">
    <property type="entry name" value="CYCLIN-DEPENDENT KINASE 2-INTERACTING PROTEIN"/>
    <property type="match status" value="1"/>
</dbReference>
<sequence>MENLETEKVVQRYTPVEVQDSPAKKQKGNLTGTPRIVHDSSADLYNHIQEWNGAHLTGVSVINEICNGKIIHLNSTNVTSVYPPGLEELCNHLQDVCNKLIAVVHNIKEVKNHLEGLMKLNEMKNIVSPVFTTWQIQEYVELSTKIYDMYAKELKMKHYIKENIGHAKYEENVLLYQTIWVQQPYIENLDLLIEAMLKETSLRQ</sequence>
<name>A0A224XKI6_9HEMI</name>